<dbReference type="PANTHER" id="PTHR33217:SF8">
    <property type="entry name" value="MUTATOR FAMILY TRANSPOSASE"/>
    <property type="match status" value="1"/>
</dbReference>
<dbReference type="NCBIfam" id="NF033543">
    <property type="entry name" value="transpos_IS256"/>
    <property type="match status" value="1"/>
</dbReference>
<feature type="region of interest" description="Disordered" evidence="7">
    <location>
        <begin position="27"/>
        <end position="50"/>
    </location>
</feature>
<sequence>STSDIQDALKDLLGGTIKEMMEAEMDSHLGYEKSQRSANENARNGYKSKTLNSSYGSVRIEVPQDRQSSFEPQVVKKRQKDISAIDQKIISMYAKGMTTRQISETINDIYGFEASEGFVSDVTDKILPHIEEWQNRCLVSVYPIVFIDAIHFSVRQDSIVSKLAAYVVVGINDAGRKEVLTIEIGENESSKYWLGVLNSLKNRGVQDVLILCSDGLSGLKEAVEAAFPETEHQRCIVHMVRNTLKYVAHKDMKFFAKDLRSIYTAPDEKTALKRLEEADKKWSSHYPAAMRRWYDHWDVITPIFKFSMGVRTAFYTTNIIESLNASYRRLNRQRSVFPSAQALLKVLYLTTFEATKKWTMPIKNWGKIRGELAIMYPNRLPD</sequence>
<feature type="non-terminal residue" evidence="8">
    <location>
        <position position="1"/>
    </location>
</feature>
<dbReference type="RefSeq" id="WP_009350165.1">
    <property type="nucleotide sequence ID" value="NZ_GL638143.1"/>
</dbReference>
<comment type="similarity">
    <text evidence="2 6">Belongs to the transposase mutator family.</text>
</comment>
<dbReference type="AlphaFoldDB" id="E7N3D2"/>
<dbReference type="Pfam" id="PF00872">
    <property type="entry name" value="Transposase_mut"/>
    <property type="match status" value="1"/>
</dbReference>
<dbReference type="GO" id="GO:0006313">
    <property type="term" value="P:DNA transposition"/>
    <property type="evidence" value="ECO:0007669"/>
    <property type="project" value="UniProtKB-UniRule"/>
</dbReference>
<dbReference type="HOGENOM" id="CLU_036805_2_0_9"/>
<name>E7N3D2_9FIRM</name>
<dbReference type="Proteomes" id="UP000004633">
    <property type="component" value="Unassembled WGS sequence"/>
</dbReference>
<evidence type="ECO:0000256" key="5">
    <source>
        <dbReference type="ARBA" id="ARBA00023172"/>
    </source>
</evidence>
<keyword evidence="5 6" id="KW-0233">DNA recombination</keyword>
<keyword evidence="6" id="KW-0814">Transposable element</keyword>
<comment type="function">
    <text evidence="1 6">Required for the transposition of the insertion element.</text>
</comment>
<gene>
    <name evidence="8" type="ORF">HMPREF9555_01507</name>
</gene>
<dbReference type="EMBL" id="AECV01000030">
    <property type="protein sequence ID" value="EFW29315.1"/>
    <property type="molecule type" value="Genomic_DNA"/>
</dbReference>
<evidence type="ECO:0000256" key="4">
    <source>
        <dbReference type="ARBA" id="ARBA00023125"/>
    </source>
</evidence>
<keyword evidence="4 6" id="KW-0238">DNA-binding</keyword>
<dbReference type="PROSITE" id="PS01007">
    <property type="entry name" value="TRANSPOSASE_MUTATOR"/>
    <property type="match status" value="1"/>
</dbReference>
<feature type="compositionally biased region" description="Polar residues" evidence="7">
    <location>
        <begin position="36"/>
        <end position="50"/>
    </location>
</feature>
<evidence type="ECO:0000256" key="3">
    <source>
        <dbReference type="ARBA" id="ARBA00022578"/>
    </source>
</evidence>
<dbReference type="GO" id="GO:0003677">
    <property type="term" value="F:DNA binding"/>
    <property type="evidence" value="ECO:0007669"/>
    <property type="project" value="UniProtKB-UniRule"/>
</dbReference>
<evidence type="ECO:0000256" key="6">
    <source>
        <dbReference type="RuleBase" id="RU365089"/>
    </source>
</evidence>
<evidence type="ECO:0000256" key="1">
    <source>
        <dbReference type="ARBA" id="ARBA00002190"/>
    </source>
</evidence>
<dbReference type="PANTHER" id="PTHR33217">
    <property type="entry name" value="TRANSPOSASE FOR INSERTION SEQUENCE ELEMENT IS1081"/>
    <property type="match status" value="1"/>
</dbReference>
<protein>
    <recommendedName>
        <fullName evidence="6">Mutator family transposase</fullName>
    </recommendedName>
</protein>
<evidence type="ECO:0000313" key="8">
    <source>
        <dbReference type="EMBL" id="EFW29315.1"/>
    </source>
</evidence>
<comment type="caution">
    <text evidence="8">The sequence shown here is derived from an EMBL/GenBank/DDBJ whole genome shotgun (WGS) entry which is preliminary data.</text>
</comment>
<keyword evidence="3 6" id="KW-0815">Transposition</keyword>
<evidence type="ECO:0000256" key="2">
    <source>
        <dbReference type="ARBA" id="ARBA00010961"/>
    </source>
</evidence>
<keyword evidence="9" id="KW-1185">Reference proteome</keyword>
<organism evidence="8 9">
    <name type="scientific">Selenomonas artemidis F0399</name>
    <dbReference type="NCBI Taxonomy" id="749551"/>
    <lineage>
        <taxon>Bacteria</taxon>
        <taxon>Bacillati</taxon>
        <taxon>Bacillota</taxon>
        <taxon>Negativicutes</taxon>
        <taxon>Selenomonadales</taxon>
        <taxon>Selenomonadaceae</taxon>
        <taxon>Selenomonas</taxon>
    </lineage>
</organism>
<reference evidence="8 9" key="1">
    <citation type="submission" date="2010-08" db="EMBL/GenBank/DDBJ databases">
        <authorList>
            <person name="Weinstock G."/>
            <person name="Sodergren E."/>
            <person name="Clifton S."/>
            <person name="Fulton L."/>
            <person name="Fulton B."/>
            <person name="Courtney L."/>
            <person name="Fronick C."/>
            <person name="Harrison M."/>
            <person name="Strong C."/>
            <person name="Farmer C."/>
            <person name="Delahaunty K."/>
            <person name="Markovic C."/>
            <person name="Hall O."/>
            <person name="Minx P."/>
            <person name="Tomlinson C."/>
            <person name="Mitreva M."/>
            <person name="Hou S."/>
            <person name="Chen J."/>
            <person name="Wollam A."/>
            <person name="Pepin K.H."/>
            <person name="Johnson M."/>
            <person name="Bhonagiri V."/>
            <person name="Zhang X."/>
            <person name="Suruliraj S."/>
            <person name="Warren W."/>
            <person name="Chinwalla A."/>
            <person name="Mardis E.R."/>
            <person name="Wilson R.K."/>
        </authorList>
    </citation>
    <scope>NUCLEOTIDE SEQUENCE [LARGE SCALE GENOMIC DNA]</scope>
    <source>
        <strain evidence="8 9">F0399</strain>
    </source>
</reference>
<accession>E7N3D2</accession>
<dbReference type="InterPro" id="IPR001207">
    <property type="entry name" value="Transposase_mutator"/>
</dbReference>
<dbReference type="GO" id="GO:0004803">
    <property type="term" value="F:transposase activity"/>
    <property type="evidence" value="ECO:0007669"/>
    <property type="project" value="UniProtKB-UniRule"/>
</dbReference>
<proteinExistence type="inferred from homology"/>
<evidence type="ECO:0000256" key="7">
    <source>
        <dbReference type="SAM" id="MobiDB-lite"/>
    </source>
</evidence>
<evidence type="ECO:0000313" key="9">
    <source>
        <dbReference type="Proteomes" id="UP000004633"/>
    </source>
</evidence>